<dbReference type="InterPro" id="IPR014710">
    <property type="entry name" value="RmlC-like_jellyroll"/>
</dbReference>
<evidence type="ECO:0000256" key="1">
    <source>
        <dbReference type="ARBA" id="ARBA00023015"/>
    </source>
</evidence>
<organism evidence="5">
    <name type="scientific">bioreactor metagenome</name>
    <dbReference type="NCBI Taxonomy" id="1076179"/>
    <lineage>
        <taxon>unclassified sequences</taxon>
        <taxon>metagenomes</taxon>
        <taxon>ecological metagenomes</taxon>
    </lineage>
</organism>
<dbReference type="EMBL" id="VSSQ01000747">
    <property type="protein sequence ID" value="MPM00714.1"/>
    <property type="molecule type" value="Genomic_DNA"/>
</dbReference>
<dbReference type="AlphaFoldDB" id="A0A644WEH4"/>
<dbReference type="SUPFAM" id="SSF51215">
    <property type="entry name" value="Regulatory protein AraC"/>
    <property type="match status" value="1"/>
</dbReference>
<dbReference type="Gene3D" id="1.10.10.60">
    <property type="entry name" value="Homeodomain-like"/>
    <property type="match status" value="2"/>
</dbReference>
<dbReference type="InterPro" id="IPR018060">
    <property type="entry name" value="HTH_AraC"/>
</dbReference>
<dbReference type="PROSITE" id="PS01124">
    <property type="entry name" value="HTH_ARAC_FAMILY_2"/>
    <property type="match status" value="1"/>
</dbReference>
<dbReference type="GO" id="GO:0043565">
    <property type="term" value="F:sequence-specific DNA binding"/>
    <property type="evidence" value="ECO:0007669"/>
    <property type="project" value="InterPro"/>
</dbReference>
<dbReference type="Gene3D" id="2.60.120.10">
    <property type="entry name" value="Jelly Rolls"/>
    <property type="match status" value="1"/>
</dbReference>
<name>A0A644WEH4_9ZZZZ</name>
<dbReference type="InterPro" id="IPR003313">
    <property type="entry name" value="AraC-bd"/>
</dbReference>
<dbReference type="SMART" id="SM00342">
    <property type="entry name" value="HTH_ARAC"/>
    <property type="match status" value="1"/>
</dbReference>
<feature type="domain" description="HTH araC/xylS-type" evidence="4">
    <location>
        <begin position="188"/>
        <end position="286"/>
    </location>
</feature>
<dbReference type="Pfam" id="PF12833">
    <property type="entry name" value="HTH_18"/>
    <property type="match status" value="1"/>
</dbReference>
<dbReference type="InterPro" id="IPR037923">
    <property type="entry name" value="HTH-like"/>
</dbReference>
<dbReference type="PRINTS" id="PR00032">
    <property type="entry name" value="HTHARAC"/>
</dbReference>
<proteinExistence type="predicted"/>
<keyword evidence="3" id="KW-0804">Transcription</keyword>
<protein>
    <submittedName>
        <fullName evidence="5">HTH-type transcriptional activator RhaS</fullName>
    </submittedName>
</protein>
<comment type="caution">
    <text evidence="5">The sequence shown here is derived from an EMBL/GenBank/DDBJ whole genome shotgun (WGS) entry which is preliminary data.</text>
</comment>
<dbReference type="SUPFAM" id="SSF46689">
    <property type="entry name" value="Homeodomain-like"/>
    <property type="match status" value="2"/>
</dbReference>
<dbReference type="InterPro" id="IPR020449">
    <property type="entry name" value="Tscrpt_reg_AraC-type_HTH"/>
</dbReference>
<gene>
    <name evidence="5" type="primary">rhaS_33</name>
    <name evidence="5" type="ORF">SDC9_46944</name>
</gene>
<reference evidence="5" key="1">
    <citation type="submission" date="2019-08" db="EMBL/GenBank/DDBJ databases">
        <authorList>
            <person name="Kucharzyk K."/>
            <person name="Murdoch R.W."/>
            <person name="Higgins S."/>
            <person name="Loffler F."/>
        </authorList>
    </citation>
    <scope>NUCLEOTIDE SEQUENCE</scope>
</reference>
<sequence>MKDKLMFEPIALSSQSPVIARNFDYDHFFFPWHYHDEFEILYVKEGTGTTFVADGATDFAPGTIILFGSGIPHYSKSSSQYYQNNPNYRLRGSIIQFEKEFMSHAINNYPEFRSTKKLLEQSSQGICFPLDCQKLVNQIDKTTSSQGFLRLINLLQLLFMMSQSRNFRTIGSVLYNTREQSADNNRLKKILTYLEQHYLEEISLEEVAEIGAMNNSSFCRFFKDKTGKTLIQYIIEMRIAYACELLNNTTQDIFQISFTCGFNSISHFNKVFKRITHVTPSYYRANNPSKMQ</sequence>
<keyword evidence="2" id="KW-0238">DNA-binding</keyword>
<evidence type="ECO:0000259" key="4">
    <source>
        <dbReference type="PROSITE" id="PS01124"/>
    </source>
</evidence>
<evidence type="ECO:0000313" key="5">
    <source>
        <dbReference type="EMBL" id="MPM00714.1"/>
    </source>
</evidence>
<evidence type="ECO:0000256" key="3">
    <source>
        <dbReference type="ARBA" id="ARBA00023163"/>
    </source>
</evidence>
<keyword evidence="1" id="KW-0805">Transcription regulation</keyword>
<evidence type="ECO:0000256" key="2">
    <source>
        <dbReference type="ARBA" id="ARBA00023125"/>
    </source>
</evidence>
<dbReference type="Pfam" id="PF02311">
    <property type="entry name" value="AraC_binding"/>
    <property type="match status" value="1"/>
</dbReference>
<accession>A0A644WEH4</accession>
<dbReference type="PANTHER" id="PTHR43280">
    <property type="entry name" value="ARAC-FAMILY TRANSCRIPTIONAL REGULATOR"/>
    <property type="match status" value="1"/>
</dbReference>
<dbReference type="PANTHER" id="PTHR43280:SF34">
    <property type="entry name" value="ARAC-FAMILY TRANSCRIPTIONAL REGULATOR"/>
    <property type="match status" value="1"/>
</dbReference>
<dbReference type="GO" id="GO:0003700">
    <property type="term" value="F:DNA-binding transcription factor activity"/>
    <property type="evidence" value="ECO:0007669"/>
    <property type="project" value="InterPro"/>
</dbReference>
<dbReference type="InterPro" id="IPR009057">
    <property type="entry name" value="Homeodomain-like_sf"/>
</dbReference>